<dbReference type="GO" id="GO:0005249">
    <property type="term" value="F:voltage-gated potassium channel activity"/>
    <property type="evidence" value="ECO:0007669"/>
    <property type="project" value="TreeGrafter"/>
</dbReference>
<feature type="transmembrane region" description="Helical" evidence="2">
    <location>
        <begin position="310"/>
        <end position="329"/>
    </location>
</feature>
<evidence type="ECO:0000313" key="5">
    <source>
        <dbReference type="Proteomes" id="UP000692954"/>
    </source>
</evidence>
<dbReference type="GO" id="GO:0035725">
    <property type="term" value="P:sodium ion transmembrane transport"/>
    <property type="evidence" value="ECO:0007669"/>
    <property type="project" value="TreeGrafter"/>
</dbReference>
<evidence type="ECO:0000259" key="3">
    <source>
        <dbReference type="Pfam" id="PF07885"/>
    </source>
</evidence>
<dbReference type="GO" id="GO:0098855">
    <property type="term" value="C:HCN channel complex"/>
    <property type="evidence" value="ECO:0007669"/>
    <property type="project" value="TreeGrafter"/>
</dbReference>
<dbReference type="AlphaFoldDB" id="A0A8S1R2E6"/>
<evidence type="ECO:0000313" key="4">
    <source>
        <dbReference type="EMBL" id="CAD8121507.1"/>
    </source>
</evidence>
<dbReference type="PANTHER" id="PTHR45689:SF5">
    <property type="entry name" value="I[[H]] CHANNEL, ISOFORM E"/>
    <property type="match status" value="1"/>
</dbReference>
<feature type="transmembrane region" description="Helical" evidence="2">
    <location>
        <begin position="165"/>
        <end position="185"/>
    </location>
</feature>
<feature type="region of interest" description="Disordered" evidence="1">
    <location>
        <begin position="646"/>
        <end position="668"/>
    </location>
</feature>
<protein>
    <recommendedName>
        <fullName evidence="3">Potassium channel domain-containing protein</fullName>
    </recommendedName>
</protein>
<dbReference type="Pfam" id="PF07885">
    <property type="entry name" value="Ion_trans_2"/>
    <property type="match status" value="1"/>
</dbReference>
<dbReference type="Proteomes" id="UP000692954">
    <property type="component" value="Unassembled WGS sequence"/>
</dbReference>
<keyword evidence="2" id="KW-0472">Membrane</keyword>
<organism evidence="4 5">
    <name type="scientific">Paramecium sonneborni</name>
    <dbReference type="NCBI Taxonomy" id="65129"/>
    <lineage>
        <taxon>Eukaryota</taxon>
        <taxon>Sar</taxon>
        <taxon>Alveolata</taxon>
        <taxon>Ciliophora</taxon>
        <taxon>Intramacronucleata</taxon>
        <taxon>Oligohymenophorea</taxon>
        <taxon>Peniculida</taxon>
        <taxon>Parameciidae</taxon>
        <taxon>Paramecium</taxon>
    </lineage>
</organism>
<keyword evidence="2" id="KW-1133">Transmembrane helix</keyword>
<feature type="transmembrane region" description="Helical" evidence="2">
    <location>
        <begin position="213"/>
        <end position="231"/>
    </location>
</feature>
<comment type="caution">
    <text evidence="4">The sequence shown here is derived from an EMBL/GenBank/DDBJ whole genome shotgun (WGS) entry which is preliminary data.</text>
</comment>
<reference evidence="4" key="1">
    <citation type="submission" date="2021-01" db="EMBL/GenBank/DDBJ databases">
        <authorList>
            <consortium name="Genoscope - CEA"/>
            <person name="William W."/>
        </authorList>
    </citation>
    <scope>NUCLEOTIDE SEQUENCE</scope>
</reference>
<name>A0A8S1R2E6_9CILI</name>
<evidence type="ECO:0000256" key="1">
    <source>
        <dbReference type="SAM" id="MobiDB-lite"/>
    </source>
</evidence>
<dbReference type="GO" id="GO:0003254">
    <property type="term" value="P:regulation of membrane depolarization"/>
    <property type="evidence" value="ECO:0007669"/>
    <property type="project" value="TreeGrafter"/>
</dbReference>
<evidence type="ECO:0000256" key="2">
    <source>
        <dbReference type="SAM" id="Phobius"/>
    </source>
</evidence>
<dbReference type="PANTHER" id="PTHR45689">
    <property type="entry name" value="I[[H]] CHANNEL, ISOFORM E"/>
    <property type="match status" value="1"/>
</dbReference>
<gene>
    <name evidence="4" type="ORF">PSON_ATCC_30995.1.T1320159</name>
</gene>
<dbReference type="EMBL" id="CAJJDN010000132">
    <property type="protein sequence ID" value="CAD8121507.1"/>
    <property type="molecule type" value="Genomic_DNA"/>
</dbReference>
<feature type="transmembrane region" description="Helical" evidence="2">
    <location>
        <begin position="341"/>
        <end position="365"/>
    </location>
</feature>
<keyword evidence="2" id="KW-0812">Transmembrane</keyword>
<feature type="transmembrane region" description="Helical" evidence="2">
    <location>
        <begin position="268"/>
        <end position="289"/>
    </location>
</feature>
<accession>A0A8S1R2E6</accession>
<proteinExistence type="predicted"/>
<dbReference type="InterPro" id="IPR051413">
    <property type="entry name" value="K/Na_HCN_channel"/>
</dbReference>
<dbReference type="InterPro" id="IPR013099">
    <property type="entry name" value="K_chnl_dom"/>
</dbReference>
<dbReference type="OrthoDB" id="447251at2759"/>
<keyword evidence="5" id="KW-1185">Reference proteome</keyword>
<feature type="transmembrane region" description="Helical" evidence="2">
    <location>
        <begin position="133"/>
        <end position="153"/>
    </location>
</feature>
<feature type="domain" description="Potassium channel" evidence="3">
    <location>
        <begin position="309"/>
        <end position="365"/>
    </location>
</feature>
<sequence>MHLSDLHISNYQMQSPVGEQRLLYDEAFGQIKYRQIHTRTKVKEILLKAITKLRKYTKIKNIQLLNKQQLQAFNDLSSSHVQLVKKEKETSQFEKQYYQYKQQNLSLQLIVMNLMSMVRIKGLKSIKASHPLLIFWSFLKFILVLHLCFIFPLSDSFIYQLDEFMQFQFPIFFIEIIILAIDIIMRLNVQIYNKGTVITQTKQIIIQYFKKEFLIDFGGLLGLLAFLFSSFTPLKYLFILKIKELSNFMEVFKYEIDPKGKFKSHLKLMTLLITVVLLAHCFACVWIGVGQHSMSNNWIVQRNLDNSHWLEIYLNGLYFAITTMTTVGYGDITPINPFEVSISICLTLFSSCIFAYVFNTITSILKDLDANKRKIKHDLEILSLYMKKRNIDSDLQKRVENYLRLVYKHQTSVQEKKIFSKLSPQLKQELNEQDKGLMLLKQPGLVNNFSLKFLRDLIESIQELNLTPKEHLSNDIGLNMVQKGELKILFGDNQTLVGDLKPGDGMGVKSLFNGQNQSTRFNCISEGFSSIYFISQQEFLKKLKDTDLDQYHQIKDKIIQNNNDNLYERCLLCRKYGHEICEEIYFNLNKELILAKYRYSVNQERQLGYIRKRKMKQRVFQDLDMKRQSATLCYQKSMKSIKIFEKQKKDDDDDEMSQSSKSDSYDELEQQKHFLDEQKDKITVYADKENFMKAKNKEERKSVRSKVKGTSLVRMLQNFTTLKVWQDDFFILGDFDKMKCFRMYYPTYNFDQVIKFYNQKRKKMNKTIYRVQYG</sequence>